<feature type="domain" description="LysM" evidence="3">
    <location>
        <begin position="194"/>
        <end position="238"/>
    </location>
</feature>
<evidence type="ECO:0000313" key="4">
    <source>
        <dbReference type="EMBL" id="ESK66487.1"/>
    </source>
</evidence>
<feature type="region of interest" description="Disordered" evidence="1">
    <location>
        <begin position="121"/>
        <end position="190"/>
    </location>
</feature>
<keyword evidence="5" id="KW-1185">Reference proteome</keyword>
<organism evidence="4 5">
    <name type="scientific">Abiotrophia defectiva ATCC 49176</name>
    <dbReference type="NCBI Taxonomy" id="592010"/>
    <lineage>
        <taxon>Bacteria</taxon>
        <taxon>Bacillati</taxon>
        <taxon>Bacillota</taxon>
        <taxon>Bacilli</taxon>
        <taxon>Lactobacillales</taxon>
        <taxon>Aerococcaceae</taxon>
        <taxon>Abiotrophia</taxon>
    </lineage>
</organism>
<dbReference type="AlphaFoldDB" id="W1Q5I6"/>
<dbReference type="CDD" id="cd00118">
    <property type="entry name" value="LysM"/>
    <property type="match status" value="1"/>
</dbReference>
<dbReference type="GO" id="GO:0005737">
    <property type="term" value="C:cytoplasm"/>
    <property type="evidence" value="ECO:0007669"/>
    <property type="project" value="GOC"/>
</dbReference>
<dbReference type="GO" id="GO:0008932">
    <property type="term" value="F:lytic endotransglycosylase activity"/>
    <property type="evidence" value="ECO:0007669"/>
    <property type="project" value="TreeGrafter"/>
</dbReference>
<dbReference type="GO" id="GO:0016020">
    <property type="term" value="C:membrane"/>
    <property type="evidence" value="ECO:0007669"/>
    <property type="project" value="InterPro"/>
</dbReference>
<dbReference type="Pfam" id="PF01476">
    <property type="entry name" value="LysM"/>
    <property type="match status" value="1"/>
</dbReference>
<reference evidence="4" key="1">
    <citation type="submission" date="2013-06" db="EMBL/GenBank/DDBJ databases">
        <authorList>
            <person name="Weinstock G."/>
            <person name="Sodergren E."/>
            <person name="Clifton S."/>
            <person name="Fulton L."/>
            <person name="Fulton B."/>
            <person name="Courtney L."/>
            <person name="Fronick C."/>
            <person name="Harrison M."/>
            <person name="Strong C."/>
            <person name="Farmer C."/>
            <person name="Delahaunty K."/>
            <person name="Markovic C."/>
            <person name="Hall O."/>
            <person name="Minx P."/>
            <person name="Tomlinson C."/>
            <person name="Mitreva M."/>
            <person name="Nelson J."/>
            <person name="Hou S."/>
            <person name="Wollam A."/>
            <person name="Pepin K.H."/>
            <person name="Johnson M."/>
            <person name="Bhonagiri V."/>
            <person name="Nash W.E."/>
            <person name="Warren W."/>
            <person name="Chinwalla A."/>
            <person name="Mardis E.R."/>
            <person name="Wilson R.K."/>
        </authorList>
    </citation>
    <scope>NUCLEOTIDE SEQUENCE [LARGE SCALE GENOMIC DNA]</scope>
    <source>
        <strain evidence="4">ATCC 49176</strain>
    </source>
</reference>
<protein>
    <submittedName>
        <fullName evidence="4">LysM domain protein</fullName>
    </submittedName>
</protein>
<evidence type="ECO:0000259" key="3">
    <source>
        <dbReference type="PROSITE" id="PS51782"/>
    </source>
</evidence>
<name>W1Q5I6_ABIDE</name>
<accession>W1Q5I6</accession>
<feature type="region of interest" description="Disordered" evidence="1">
    <location>
        <begin position="21"/>
        <end position="70"/>
    </location>
</feature>
<dbReference type="eggNOG" id="COG1388">
    <property type="taxonomic scope" value="Bacteria"/>
</dbReference>
<feature type="compositionally biased region" description="Polar residues" evidence="1">
    <location>
        <begin position="58"/>
        <end position="67"/>
    </location>
</feature>
<sequence>MDLVTLYHILGGILMSEEQKSNFDQENLNESSNQSSETSGKFRMPWNNKFGEDENLKNRQYSRTARNQPEREATTLSKVLLFMVICVCIVPFILFFWVNASRPQNPSPRTASQVSISRAESSSASSSSASESSSAVASASSLESKASESGHGLNNQQGEQPNQNQQGQQQGQNQQGQQQGQNQQGQQQQNQGGTTYVVQAGDSWYRIAANNGVSLDALLAANGASLETTILPGQTIVIP</sequence>
<dbReference type="PROSITE" id="PS51782">
    <property type="entry name" value="LYSM"/>
    <property type="match status" value="1"/>
</dbReference>
<dbReference type="SUPFAM" id="SSF54106">
    <property type="entry name" value="LysM domain"/>
    <property type="match status" value="1"/>
</dbReference>
<dbReference type="GO" id="GO:0006888">
    <property type="term" value="P:endoplasmic reticulum to Golgi vesicle-mediated transport"/>
    <property type="evidence" value="ECO:0007669"/>
    <property type="project" value="InterPro"/>
</dbReference>
<keyword evidence="2" id="KW-0812">Transmembrane</keyword>
<dbReference type="Pfam" id="PF04148">
    <property type="entry name" value="Erv26"/>
    <property type="match status" value="1"/>
</dbReference>
<evidence type="ECO:0000256" key="2">
    <source>
        <dbReference type="SAM" id="Phobius"/>
    </source>
</evidence>
<feature type="transmembrane region" description="Helical" evidence="2">
    <location>
        <begin position="79"/>
        <end position="98"/>
    </location>
</feature>
<keyword evidence="2" id="KW-0472">Membrane</keyword>
<gene>
    <name evidence="4" type="ORF">GCWU000182_000175</name>
</gene>
<dbReference type="Gene3D" id="3.10.350.10">
    <property type="entry name" value="LysM domain"/>
    <property type="match status" value="1"/>
</dbReference>
<evidence type="ECO:0000256" key="1">
    <source>
        <dbReference type="SAM" id="MobiDB-lite"/>
    </source>
</evidence>
<dbReference type="InterPro" id="IPR018392">
    <property type="entry name" value="LysM"/>
</dbReference>
<dbReference type="HOGENOM" id="CLU_1159107_0_0_9"/>
<proteinExistence type="predicted"/>
<dbReference type="InterPro" id="IPR036779">
    <property type="entry name" value="LysM_dom_sf"/>
</dbReference>
<dbReference type="STRING" id="592010.GCWU000182_000175"/>
<dbReference type="PANTHER" id="PTHR33734">
    <property type="entry name" value="LYSM DOMAIN-CONTAINING GPI-ANCHORED PROTEIN 2"/>
    <property type="match status" value="1"/>
</dbReference>
<dbReference type="SMART" id="SM00257">
    <property type="entry name" value="LysM"/>
    <property type="match status" value="1"/>
</dbReference>
<dbReference type="Proteomes" id="UP000019050">
    <property type="component" value="Unassembled WGS sequence"/>
</dbReference>
<evidence type="ECO:0000313" key="5">
    <source>
        <dbReference type="Proteomes" id="UP000019050"/>
    </source>
</evidence>
<dbReference type="InterPro" id="IPR007277">
    <property type="entry name" value="Svp26/Tex261"/>
</dbReference>
<dbReference type="OrthoDB" id="2152150at2"/>
<dbReference type="GO" id="GO:0097020">
    <property type="term" value="F:COPII receptor activity"/>
    <property type="evidence" value="ECO:0007669"/>
    <property type="project" value="InterPro"/>
</dbReference>
<comment type="caution">
    <text evidence="4">The sequence shown here is derived from an EMBL/GenBank/DDBJ whole genome shotgun (WGS) entry which is preliminary data.</text>
</comment>
<dbReference type="EMBL" id="ACIN03000001">
    <property type="protein sequence ID" value="ESK66487.1"/>
    <property type="molecule type" value="Genomic_DNA"/>
</dbReference>
<keyword evidence="2" id="KW-1133">Transmembrane helix</keyword>
<feature type="compositionally biased region" description="Low complexity" evidence="1">
    <location>
        <begin position="26"/>
        <end position="39"/>
    </location>
</feature>
<dbReference type="PANTHER" id="PTHR33734:SF22">
    <property type="entry name" value="MEMBRANE-BOUND LYTIC MUREIN TRANSGLYCOSYLASE D"/>
    <property type="match status" value="1"/>
</dbReference>